<accession>A0A811QW64</accession>
<dbReference type="Pfam" id="PF18052">
    <property type="entry name" value="Rx_N"/>
    <property type="match status" value="1"/>
</dbReference>
<evidence type="ECO:0000256" key="1">
    <source>
        <dbReference type="ARBA" id="ARBA00008894"/>
    </source>
</evidence>
<feature type="domain" description="NB-ARC" evidence="8">
    <location>
        <begin position="213"/>
        <end position="373"/>
    </location>
</feature>
<dbReference type="EMBL" id="CAJGYO010000011">
    <property type="protein sequence ID" value="CAD6261209.1"/>
    <property type="molecule type" value="Genomic_DNA"/>
</dbReference>
<dbReference type="OrthoDB" id="741849at2759"/>
<keyword evidence="13" id="KW-1185">Reference proteome</keyword>
<dbReference type="Pfam" id="PF25019">
    <property type="entry name" value="LRR_R13L1-DRL21"/>
    <property type="match status" value="1"/>
</dbReference>
<evidence type="ECO:0000256" key="2">
    <source>
        <dbReference type="ARBA" id="ARBA00022614"/>
    </source>
</evidence>
<keyword evidence="5" id="KW-0611">Plant defense</keyword>
<dbReference type="InterPro" id="IPR058922">
    <property type="entry name" value="WHD_DRP"/>
</dbReference>
<feature type="domain" description="R13L1/DRL21-like LRR repeat region" evidence="11">
    <location>
        <begin position="713"/>
        <end position="831"/>
    </location>
</feature>
<dbReference type="GO" id="GO:0005524">
    <property type="term" value="F:ATP binding"/>
    <property type="evidence" value="ECO:0007669"/>
    <property type="project" value="UniProtKB-KW"/>
</dbReference>
<gene>
    <name evidence="12" type="ORF">NCGR_LOCUS44630</name>
</gene>
<dbReference type="SUPFAM" id="SSF52047">
    <property type="entry name" value="RNI-like"/>
    <property type="match status" value="1"/>
</dbReference>
<dbReference type="SUPFAM" id="SSF52058">
    <property type="entry name" value="L domain-like"/>
    <property type="match status" value="1"/>
</dbReference>
<dbReference type="GO" id="GO:0043531">
    <property type="term" value="F:ADP binding"/>
    <property type="evidence" value="ECO:0007669"/>
    <property type="project" value="InterPro"/>
</dbReference>
<evidence type="ECO:0000256" key="4">
    <source>
        <dbReference type="ARBA" id="ARBA00022741"/>
    </source>
</evidence>
<proteinExistence type="inferred from homology"/>
<dbReference type="Pfam" id="PF00931">
    <property type="entry name" value="NB-ARC"/>
    <property type="match status" value="1"/>
</dbReference>
<dbReference type="PANTHER" id="PTHR36766:SF70">
    <property type="entry name" value="DISEASE RESISTANCE PROTEIN RGA4"/>
    <property type="match status" value="1"/>
</dbReference>
<evidence type="ECO:0000313" key="13">
    <source>
        <dbReference type="Proteomes" id="UP000604825"/>
    </source>
</evidence>
<comment type="caution">
    <text evidence="12">The sequence shown here is derived from an EMBL/GenBank/DDBJ whole genome shotgun (WGS) entry which is preliminary data.</text>
</comment>
<name>A0A811QW64_9POAL</name>
<feature type="chain" id="PRO_5032857987" evidence="7">
    <location>
        <begin position="20"/>
        <end position="1157"/>
    </location>
</feature>
<keyword evidence="3" id="KW-0677">Repeat</keyword>
<dbReference type="Gene3D" id="1.10.10.10">
    <property type="entry name" value="Winged helix-like DNA-binding domain superfamily/Winged helix DNA-binding domain"/>
    <property type="match status" value="1"/>
</dbReference>
<evidence type="ECO:0000256" key="3">
    <source>
        <dbReference type="ARBA" id="ARBA00022737"/>
    </source>
</evidence>
<dbReference type="InterPro" id="IPR002182">
    <property type="entry name" value="NB-ARC"/>
</dbReference>
<dbReference type="InterPro" id="IPR027417">
    <property type="entry name" value="P-loop_NTPase"/>
</dbReference>
<dbReference type="GO" id="GO:0006952">
    <property type="term" value="P:defense response"/>
    <property type="evidence" value="ECO:0007669"/>
    <property type="project" value="UniProtKB-KW"/>
</dbReference>
<keyword evidence="4" id="KW-0547">Nucleotide-binding</keyword>
<dbReference type="InterPro" id="IPR056789">
    <property type="entry name" value="LRR_R13L1-DRL21"/>
</dbReference>
<dbReference type="PANTHER" id="PTHR36766">
    <property type="entry name" value="PLANT BROAD-SPECTRUM MILDEW RESISTANCE PROTEIN RPW8"/>
    <property type="match status" value="1"/>
</dbReference>
<evidence type="ECO:0000259" key="8">
    <source>
        <dbReference type="Pfam" id="PF00931"/>
    </source>
</evidence>
<reference evidence="12" key="1">
    <citation type="submission" date="2020-10" db="EMBL/GenBank/DDBJ databases">
        <authorList>
            <person name="Han B."/>
            <person name="Lu T."/>
            <person name="Zhao Q."/>
            <person name="Huang X."/>
            <person name="Zhao Y."/>
        </authorList>
    </citation>
    <scope>NUCLEOTIDE SEQUENCE</scope>
</reference>
<dbReference type="SUPFAM" id="SSF52540">
    <property type="entry name" value="P-loop containing nucleoside triphosphate hydrolases"/>
    <property type="match status" value="1"/>
</dbReference>
<dbReference type="Pfam" id="PF23559">
    <property type="entry name" value="WHD_DRP"/>
    <property type="match status" value="1"/>
</dbReference>
<keyword evidence="7" id="KW-0732">Signal</keyword>
<dbReference type="Gene3D" id="3.80.10.10">
    <property type="entry name" value="Ribonuclease Inhibitor"/>
    <property type="match status" value="3"/>
</dbReference>
<organism evidence="12 13">
    <name type="scientific">Miscanthus lutarioriparius</name>
    <dbReference type="NCBI Taxonomy" id="422564"/>
    <lineage>
        <taxon>Eukaryota</taxon>
        <taxon>Viridiplantae</taxon>
        <taxon>Streptophyta</taxon>
        <taxon>Embryophyta</taxon>
        <taxon>Tracheophyta</taxon>
        <taxon>Spermatophyta</taxon>
        <taxon>Magnoliopsida</taxon>
        <taxon>Liliopsida</taxon>
        <taxon>Poales</taxon>
        <taxon>Poaceae</taxon>
        <taxon>PACMAD clade</taxon>
        <taxon>Panicoideae</taxon>
        <taxon>Andropogonodae</taxon>
        <taxon>Andropogoneae</taxon>
        <taxon>Saccharinae</taxon>
        <taxon>Miscanthus</taxon>
    </lineage>
</organism>
<evidence type="ECO:0000259" key="10">
    <source>
        <dbReference type="Pfam" id="PF23559"/>
    </source>
</evidence>
<dbReference type="Proteomes" id="UP000604825">
    <property type="component" value="Unassembled WGS sequence"/>
</dbReference>
<dbReference type="InterPro" id="IPR041118">
    <property type="entry name" value="Rx_N"/>
</dbReference>
<comment type="similarity">
    <text evidence="1">Belongs to the disease resistance NB-LRR family.</text>
</comment>
<dbReference type="Gene3D" id="1.20.5.4130">
    <property type="match status" value="1"/>
</dbReference>
<dbReference type="InterPro" id="IPR042197">
    <property type="entry name" value="Apaf_helical"/>
</dbReference>
<feature type="domain" description="Disease resistance protein winged helix" evidence="10">
    <location>
        <begin position="462"/>
        <end position="531"/>
    </location>
</feature>
<evidence type="ECO:0000256" key="6">
    <source>
        <dbReference type="ARBA" id="ARBA00022840"/>
    </source>
</evidence>
<evidence type="ECO:0000313" key="12">
    <source>
        <dbReference type="EMBL" id="CAD6261209.1"/>
    </source>
</evidence>
<dbReference type="AlphaFoldDB" id="A0A811QW64"/>
<feature type="domain" description="Disease resistance N-terminal" evidence="9">
    <location>
        <begin position="17"/>
        <end position="96"/>
    </location>
</feature>
<dbReference type="GO" id="GO:0051707">
    <property type="term" value="P:response to other organism"/>
    <property type="evidence" value="ECO:0007669"/>
    <property type="project" value="UniProtKB-ARBA"/>
</dbReference>
<keyword evidence="6" id="KW-0067">ATP-binding</keyword>
<dbReference type="PRINTS" id="PR00364">
    <property type="entry name" value="DISEASERSIST"/>
</dbReference>
<dbReference type="Gene3D" id="1.10.8.430">
    <property type="entry name" value="Helical domain of apoptotic protease-activating factors"/>
    <property type="match status" value="1"/>
</dbReference>
<feature type="signal peptide" evidence="7">
    <location>
        <begin position="1"/>
        <end position="19"/>
    </location>
</feature>
<evidence type="ECO:0000256" key="7">
    <source>
        <dbReference type="SAM" id="SignalP"/>
    </source>
</evidence>
<evidence type="ECO:0000259" key="11">
    <source>
        <dbReference type="Pfam" id="PF25019"/>
    </source>
</evidence>
<dbReference type="Gene3D" id="3.40.50.300">
    <property type="entry name" value="P-loop containing nucleotide triphosphate hydrolases"/>
    <property type="match status" value="1"/>
</dbReference>
<keyword evidence="2" id="KW-0433">Leucine-rich repeat</keyword>
<evidence type="ECO:0000259" key="9">
    <source>
        <dbReference type="Pfam" id="PF18052"/>
    </source>
</evidence>
<dbReference type="InterPro" id="IPR036388">
    <property type="entry name" value="WH-like_DNA-bd_sf"/>
</dbReference>
<evidence type="ECO:0000256" key="5">
    <source>
        <dbReference type="ARBA" id="ARBA00022821"/>
    </source>
</evidence>
<dbReference type="InterPro" id="IPR032675">
    <property type="entry name" value="LRR_dom_sf"/>
</dbReference>
<sequence length="1157" mass="130664">MAAAMKLVAGGFLSAVVDGAASKAAACLESNYNMQERVKELLSELETKLTMVKAICEAADNWLITNTNLVQWLRLLHTTAQEAEDALDEFQVEEASITGKRKVSELIVSSLRSLKNLVIPDRDMIRLEQVVKTLTQLCATSNTFLELLKLDDYKANQQQARVAGEATSQLPIDVQVFGREEITEFILQMIIGSSSHDHERSSGGTGKTRAARDNIIVLPIVGMSGVGKTTLAQVVYNHAEVKKHFQRRAWVYVLEHFSFKRTLQEILFSFNGYEDNGLDSCDSMEATITKLRSKNCEGYKFFLVLDNVWEEICQQWSTLLTVLSDEARQCDSVLLVTTQNQKVAQTIARVRPIQLKALPWESFWPLFQYYAFGGTEVAQQEDNCNMLSIGREIAMKLDGLPLAAKVIGNLLRCRFSQANWRRVVDSDWWNLSDALQEILPYLRVSYQHLSPQQRQCFAFCSIFPRNYLFDKERIVQMWIAHDFIQRKHIAVGIKPEDVGRQCFDALVDSSLFQPTIVDNKYVMHDLVRGLAIAVSVDQCFLHDERAGGASSQALENVHHLSLQTGSLEQCQELHKYKNLRTLLLFGRFESDAFFPLLDGMLRNSPSLRVLDLSYVEALGSGWPNNARSLRKLRFLDLSFTRITKFKDLPVNLQVLHLRGYDVDSLPQNITKLSNLRHLFVDNSALSNIPGIGQLTELQGLDGFIARKGQGFTIRELKNMQELTGQLCIRGLENVRSKEEAMEARMMGKKHLCSLVIEGRKVPKFVLEGLQPHRNIQELTIKFYQDQNFPHWVLQLDNLANLVHVNLESCIGLSTLPPLGHLPLLKLFSLRKLPSVKHIDGTSFGGFPSLEELEFHWLEKLEDWTEPDEATAAAHVYGSSLFLGCLKKLHLVNCLSLRQFPRLPHLSALKELKISNPGNYILELPNCLQVLACLTTLNIEYCQHSIVLSAHQFKSLENLELIKCEGLRLVDGFQCFCKLRSARVEGCPQLLSDSASSVSANLGQNLHEKQQQQGVKLLTHLRTDDSLMNGDYFRMIGNLSSLCKLEMYNIPNTTHFSEDQDLWFQQLTSLKCLHIHGSLTLQHLPSSLAVLPSIEELELLGLHNLHSLPDALPPKLQKLVIDNCTGDLIITVSKDGSDWPKVVHVPYIFVDGTVVQNI</sequence>
<protein>
    <submittedName>
        <fullName evidence="12">Uncharacterized protein</fullName>
    </submittedName>
</protein>